<feature type="transmembrane region" description="Helical" evidence="7">
    <location>
        <begin position="141"/>
        <end position="165"/>
    </location>
</feature>
<dbReference type="Pfam" id="PF01490">
    <property type="entry name" value="Aa_trans"/>
    <property type="match status" value="1"/>
</dbReference>
<feature type="transmembrane region" description="Helical" evidence="7">
    <location>
        <begin position="50"/>
        <end position="75"/>
    </location>
</feature>
<sequence>MSPVTGANLPLLSGSKVSSEPAATISGAVFNVATSIIGAGIMSLPATLKVLGVIPAFVLILVIAILAEISVEFLMRFTHSGETTTYAGVMREAFGPLGAIATQLCVVITNLGCLIMYLIIIADVLSGNKPDGEVHLESLKFSSAVSTLLAVAFVTICSVLAIVALVEGKTETPRLVPRLDHETTFFDLFTAVPVIVTAYTFHFNGKYFIDYFPNSR</sequence>
<comment type="subcellular location">
    <subcellularLocation>
        <location evidence="1">Membrane</location>
        <topology evidence="1">Multi-pass membrane protein</topology>
    </subcellularLocation>
</comment>
<dbReference type="EMBL" id="DF973179">
    <property type="protein sequence ID" value="GAU18167.1"/>
    <property type="molecule type" value="Genomic_DNA"/>
</dbReference>
<evidence type="ECO:0000256" key="5">
    <source>
        <dbReference type="ARBA" id="ARBA00022989"/>
    </source>
</evidence>
<evidence type="ECO:0000259" key="8">
    <source>
        <dbReference type="Pfam" id="PF01490"/>
    </source>
</evidence>
<dbReference type="GO" id="GO:0015179">
    <property type="term" value="F:L-amino acid transmembrane transporter activity"/>
    <property type="evidence" value="ECO:0007669"/>
    <property type="project" value="TreeGrafter"/>
</dbReference>
<keyword evidence="6 7" id="KW-0472">Membrane</keyword>
<evidence type="ECO:0000256" key="1">
    <source>
        <dbReference type="ARBA" id="ARBA00004141"/>
    </source>
</evidence>
<accession>A0A2Z6MIM2</accession>
<feature type="transmembrane region" description="Helical" evidence="7">
    <location>
        <begin position="185"/>
        <end position="203"/>
    </location>
</feature>
<proteinExistence type="predicted"/>
<feature type="transmembrane region" description="Helical" evidence="7">
    <location>
        <begin position="96"/>
        <end position="121"/>
    </location>
</feature>
<evidence type="ECO:0000256" key="6">
    <source>
        <dbReference type="ARBA" id="ARBA00023136"/>
    </source>
</evidence>
<evidence type="ECO:0000256" key="3">
    <source>
        <dbReference type="ARBA" id="ARBA00022692"/>
    </source>
</evidence>
<feature type="transmembrane region" description="Helical" evidence="7">
    <location>
        <begin position="21"/>
        <end position="44"/>
    </location>
</feature>
<dbReference type="InterPro" id="IPR013057">
    <property type="entry name" value="AA_transpt_TM"/>
</dbReference>
<keyword evidence="5 7" id="KW-1133">Transmembrane helix</keyword>
<feature type="domain" description="Amino acid transporter transmembrane" evidence="8">
    <location>
        <begin position="25"/>
        <end position="126"/>
    </location>
</feature>
<dbReference type="GO" id="GO:0031090">
    <property type="term" value="C:organelle membrane"/>
    <property type="evidence" value="ECO:0007669"/>
    <property type="project" value="UniProtKB-ARBA"/>
</dbReference>
<dbReference type="AlphaFoldDB" id="A0A2Z6MIM2"/>
<protein>
    <recommendedName>
        <fullName evidence="8">Amino acid transporter transmembrane domain-containing protein</fullName>
    </recommendedName>
</protein>
<reference evidence="10" key="1">
    <citation type="journal article" date="2017" name="Front. Plant Sci.">
        <title>Climate Clever Clovers: New Paradigm to Reduce the Environmental Footprint of Ruminants by Breeding Low Methanogenic Forages Utilizing Haplotype Variation.</title>
        <authorList>
            <person name="Kaur P."/>
            <person name="Appels R."/>
            <person name="Bayer P.E."/>
            <person name="Keeble-Gagnere G."/>
            <person name="Wang J."/>
            <person name="Hirakawa H."/>
            <person name="Shirasawa K."/>
            <person name="Vercoe P."/>
            <person name="Stefanova K."/>
            <person name="Durmic Z."/>
            <person name="Nichols P."/>
            <person name="Revell C."/>
            <person name="Isobe S.N."/>
            <person name="Edwards D."/>
            <person name="Erskine W."/>
        </authorList>
    </citation>
    <scope>NUCLEOTIDE SEQUENCE [LARGE SCALE GENOMIC DNA]</scope>
    <source>
        <strain evidence="10">cv. Daliak</strain>
    </source>
</reference>
<name>A0A2Z6MIM2_TRISU</name>
<organism evidence="9 10">
    <name type="scientific">Trifolium subterraneum</name>
    <name type="common">Subterranean clover</name>
    <dbReference type="NCBI Taxonomy" id="3900"/>
    <lineage>
        <taxon>Eukaryota</taxon>
        <taxon>Viridiplantae</taxon>
        <taxon>Streptophyta</taxon>
        <taxon>Embryophyta</taxon>
        <taxon>Tracheophyta</taxon>
        <taxon>Spermatophyta</taxon>
        <taxon>Magnoliopsida</taxon>
        <taxon>eudicotyledons</taxon>
        <taxon>Gunneridae</taxon>
        <taxon>Pentapetalae</taxon>
        <taxon>rosids</taxon>
        <taxon>fabids</taxon>
        <taxon>Fabales</taxon>
        <taxon>Fabaceae</taxon>
        <taxon>Papilionoideae</taxon>
        <taxon>50 kb inversion clade</taxon>
        <taxon>NPAAA clade</taxon>
        <taxon>Hologalegina</taxon>
        <taxon>IRL clade</taxon>
        <taxon>Trifolieae</taxon>
        <taxon>Trifolium</taxon>
    </lineage>
</organism>
<evidence type="ECO:0000256" key="7">
    <source>
        <dbReference type="SAM" id="Phobius"/>
    </source>
</evidence>
<evidence type="ECO:0000313" key="9">
    <source>
        <dbReference type="EMBL" id="GAU18167.1"/>
    </source>
</evidence>
<dbReference type="PANTHER" id="PTHR22950:SF323">
    <property type="entry name" value="AMINO ACID TRANSPORTER AVT6C"/>
    <property type="match status" value="1"/>
</dbReference>
<gene>
    <name evidence="9" type="ORF">TSUD_248680</name>
</gene>
<evidence type="ECO:0000313" key="10">
    <source>
        <dbReference type="Proteomes" id="UP000242715"/>
    </source>
</evidence>
<dbReference type="OrthoDB" id="28208at2759"/>
<dbReference type="Proteomes" id="UP000242715">
    <property type="component" value="Unassembled WGS sequence"/>
</dbReference>
<keyword evidence="2" id="KW-0813">Transport</keyword>
<evidence type="ECO:0000256" key="2">
    <source>
        <dbReference type="ARBA" id="ARBA00022448"/>
    </source>
</evidence>
<keyword evidence="4" id="KW-0029">Amino-acid transport</keyword>
<keyword evidence="10" id="KW-1185">Reference proteome</keyword>
<dbReference type="PANTHER" id="PTHR22950">
    <property type="entry name" value="AMINO ACID TRANSPORTER"/>
    <property type="match status" value="1"/>
</dbReference>
<keyword evidence="3 7" id="KW-0812">Transmembrane</keyword>
<evidence type="ECO:0000256" key="4">
    <source>
        <dbReference type="ARBA" id="ARBA00022970"/>
    </source>
</evidence>